<evidence type="ECO:0000259" key="3">
    <source>
        <dbReference type="Pfam" id="PF07331"/>
    </source>
</evidence>
<feature type="transmembrane region" description="Helical" evidence="2">
    <location>
        <begin position="16"/>
        <end position="33"/>
    </location>
</feature>
<evidence type="ECO:0000313" key="5">
    <source>
        <dbReference type="Proteomes" id="UP001596312"/>
    </source>
</evidence>
<feature type="transmembrane region" description="Helical" evidence="2">
    <location>
        <begin position="127"/>
        <end position="151"/>
    </location>
</feature>
<organism evidence="4 5">
    <name type="scientific">Halalkalicoccus tibetensis</name>
    <dbReference type="NCBI Taxonomy" id="175632"/>
    <lineage>
        <taxon>Archaea</taxon>
        <taxon>Methanobacteriati</taxon>
        <taxon>Methanobacteriota</taxon>
        <taxon>Stenosarchaea group</taxon>
        <taxon>Halobacteria</taxon>
        <taxon>Halobacteriales</taxon>
        <taxon>Halococcaceae</taxon>
        <taxon>Halalkalicoccus</taxon>
    </lineage>
</organism>
<keyword evidence="2" id="KW-0812">Transmembrane</keyword>
<feature type="region of interest" description="Disordered" evidence="1">
    <location>
        <begin position="84"/>
        <end position="106"/>
    </location>
</feature>
<feature type="transmembrane region" description="Helical" evidence="2">
    <location>
        <begin position="163"/>
        <end position="187"/>
    </location>
</feature>
<feature type="transmembrane region" description="Helical" evidence="2">
    <location>
        <begin position="45"/>
        <end position="64"/>
    </location>
</feature>
<dbReference type="EMBL" id="JBHSXQ010000001">
    <property type="protein sequence ID" value="MFC6904283.1"/>
    <property type="molecule type" value="Genomic_DNA"/>
</dbReference>
<name>A0ABD5UYN3_9EURY</name>
<feature type="domain" description="DUF1468" evidence="3">
    <location>
        <begin position="20"/>
        <end position="174"/>
    </location>
</feature>
<feature type="compositionally biased region" description="Acidic residues" evidence="1">
    <location>
        <begin position="84"/>
        <end position="96"/>
    </location>
</feature>
<evidence type="ECO:0000256" key="2">
    <source>
        <dbReference type="SAM" id="Phobius"/>
    </source>
</evidence>
<keyword evidence="5" id="KW-1185">Reference proteome</keyword>
<dbReference type="AlphaFoldDB" id="A0ABD5UYN3"/>
<accession>A0ABD5UYN3</accession>
<dbReference type="RefSeq" id="WP_340602787.1">
    <property type="nucleotide sequence ID" value="NZ_JBBMXV010000001.1"/>
</dbReference>
<protein>
    <submittedName>
        <fullName evidence="4">Tripartite tricarboxylate transporter TctB family protein</fullName>
    </submittedName>
</protein>
<dbReference type="Pfam" id="PF07331">
    <property type="entry name" value="TctB"/>
    <property type="match status" value="1"/>
</dbReference>
<reference evidence="4 5" key="1">
    <citation type="journal article" date="2019" name="Int. J. Syst. Evol. Microbiol.">
        <title>The Global Catalogue of Microorganisms (GCM) 10K type strain sequencing project: providing services to taxonomists for standard genome sequencing and annotation.</title>
        <authorList>
            <consortium name="The Broad Institute Genomics Platform"/>
            <consortium name="The Broad Institute Genome Sequencing Center for Infectious Disease"/>
            <person name="Wu L."/>
            <person name="Ma J."/>
        </authorList>
    </citation>
    <scope>NUCLEOTIDE SEQUENCE [LARGE SCALE GENOMIC DNA]</scope>
    <source>
        <strain evidence="4 5">CGMCC 1.3240</strain>
    </source>
</reference>
<keyword evidence="2" id="KW-0472">Membrane</keyword>
<dbReference type="Proteomes" id="UP001596312">
    <property type="component" value="Unassembled WGS sequence"/>
</dbReference>
<proteinExistence type="predicted"/>
<gene>
    <name evidence="4" type="ORF">ACFQGH_03625</name>
</gene>
<sequence>MGLATKLLGERPTMEHVLLVLFLGVGVYMYVGASEFASDAATFPRLLAGATVVFSVLLLARNYLPGPIRSFVAEPMQVLGEDEMDATEGADGEGSEPAESAETGASGGYTYDIDDPRGPAVTGALCVLYMGLTFVVGMLYATPIFVAAYAIWARMELPRAGALTVLSFATAYAFYALISGDIAIGWYTGWRLPVP</sequence>
<keyword evidence="2" id="KW-1133">Transmembrane helix</keyword>
<evidence type="ECO:0000256" key="1">
    <source>
        <dbReference type="SAM" id="MobiDB-lite"/>
    </source>
</evidence>
<evidence type="ECO:0000313" key="4">
    <source>
        <dbReference type="EMBL" id="MFC6904283.1"/>
    </source>
</evidence>
<dbReference type="InterPro" id="IPR009936">
    <property type="entry name" value="DUF1468"/>
</dbReference>
<comment type="caution">
    <text evidence="4">The sequence shown here is derived from an EMBL/GenBank/DDBJ whole genome shotgun (WGS) entry which is preliminary data.</text>
</comment>